<evidence type="ECO:0000256" key="9">
    <source>
        <dbReference type="ARBA" id="ARBA00023242"/>
    </source>
</evidence>
<dbReference type="Pfam" id="PF00271">
    <property type="entry name" value="Helicase_C"/>
    <property type="match status" value="2"/>
</dbReference>
<evidence type="ECO:0000256" key="12">
    <source>
        <dbReference type="ARBA" id="ARBA00034808"/>
    </source>
</evidence>
<dbReference type="PROSITE" id="PS51194">
    <property type="entry name" value="HELICASE_CTER"/>
    <property type="match status" value="2"/>
</dbReference>
<dbReference type="FunFam" id="1.10.150.20:FF:000004">
    <property type="entry name" value="U5 small nuclear ribonucleoprotein helicase"/>
    <property type="match status" value="1"/>
</dbReference>
<dbReference type="FunFam" id="1.10.3380.10:FF:000002">
    <property type="entry name" value="Activating signal cointegrator 1 complex subunit 3"/>
    <property type="match status" value="1"/>
</dbReference>
<dbReference type="SUPFAM" id="SSF52540">
    <property type="entry name" value="P-loop containing nucleoside triphosphate hydrolases"/>
    <property type="match status" value="4"/>
</dbReference>
<comment type="subcellular location">
    <subcellularLocation>
        <location evidence="1">Nucleus</location>
    </subcellularLocation>
</comment>
<dbReference type="InterPro" id="IPR041094">
    <property type="entry name" value="Brr2_helicase_PWI"/>
</dbReference>
<dbReference type="SUPFAM" id="SSF158702">
    <property type="entry name" value="Sec63 N-terminal domain-like"/>
    <property type="match status" value="2"/>
</dbReference>
<evidence type="ECO:0000256" key="7">
    <source>
        <dbReference type="ARBA" id="ARBA00022806"/>
    </source>
</evidence>
<evidence type="ECO:0000256" key="8">
    <source>
        <dbReference type="ARBA" id="ARBA00022840"/>
    </source>
</evidence>
<dbReference type="GO" id="GO:0043138">
    <property type="term" value="F:3'-5' DNA helicase activity"/>
    <property type="evidence" value="ECO:0007669"/>
    <property type="project" value="UniProtKB-EC"/>
</dbReference>
<dbReference type="Gene3D" id="3.40.50.300">
    <property type="entry name" value="P-loop containing nucleotide triphosphate hydrolases"/>
    <property type="match status" value="4"/>
</dbReference>
<evidence type="ECO:0000256" key="2">
    <source>
        <dbReference type="ARBA" id="ARBA00010140"/>
    </source>
</evidence>
<dbReference type="InterPro" id="IPR014001">
    <property type="entry name" value="Helicase_ATP-bd"/>
</dbReference>
<dbReference type="CDD" id="cd18019">
    <property type="entry name" value="DEXHc_Brr2_1"/>
    <property type="match status" value="1"/>
</dbReference>
<dbReference type="GO" id="GO:0003676">
    <property type="term" value="F:nucleic acid binding"/>
    <property type="evidence" value="ECO:0007669"/>
    <property type="project" value="InterPro"/>
</dbReference>
<dbReference type="FunFam" id="3.40.50.300:FF:000254">
    <property type="entry name" value="U5 small nuclear ribonucleoprotein helicase"/>
    <property type="match status" value="1"/>
</dbReference>
<dbReference type="Pfam" id="PF23445">
    <property type="entry name" value="WHD_SNRNP200"/>
    <property type="match status" value="2"/>
</dbReference>
<evidence type="ECO:0000259" key="17">
    <source>
        <dbReference type="PROSITE" id="PS51192"/>
    </source>
</evidence>
<keyword evidence="5" id="KW-0547">Nucleotide-binding</keyword>
<dbReference type="InterPro" id="IPR027417">
    <property type="entry name" value="P-loop_NTPase"/>
</dbReference>
<dbReference type="SMART" id="SM00382">
    <property type="entry name" value="AAA"/>
    <property type="match status" value="2"/>
</dbReference>
<evidence type="ECO:0000313" key="20">
    <source>
        <dbReference type="Proteomes" id="UP000472264"/>
    </source>
</evidence>
<dbReference type="InterPro" id="IPR011545">
    <property type="entry name" value="DEAD/DEAH_box_helicase_dom"/>
</dbReference>
<name>A0A665VD98_ECHNA</name>
<dbReference type="SUPFAM" id="SSF81296">
    <property type="entry name" value="E set domains"/>
    <property type="match status" value="1"/>
</dbReference>
<dbReference type="GO" id="GO:0006397">
    <property type="term" value="P:mRNA processing"/>
    <property type="evidence" value="ECO:0007669"/>
    <property type="project" value="UniProtKB-ARBA"/>
</dbReference>
<dbReference type="CDD" id="cd18021">
    <property type="entry name" value="DEXHc_Brr2_2"/>
    <property type="match status" value="1"/>
</dbReference>
<evidence type="ECO:0000256" key="10">
    <source>
        <dbReference type="ARBA" id="ARBA00034541"/>
    </source>
</evidence>
<dbReference type="InterPro" id="IPR014756">
    <property type="entry name" value="Ig_E-set"/>
</dbReference>
<dbReference type="GO" id="GO:0005634">
    <property type="term" value="C:nucleus"/>
    <property type="evidence" value="ECO:0007669"/>
    <property type="project" value="UniProtKB-SubCell"/>
</dbReference>
<dbReference type="FunFam" id="2.60.40.150:FF:000004">
    <property type="entry name" value="RNA helicase, activating signal cointegrator 1"/>
    <property type="match status" value="1"/>
</dbReference>
<dbReference type="SUPFAM" id="SSF46785">
    <property type="entry name" value="Winged helix' DNA-binding domain"/>
    <property type="match status" value="2"/>
</dbReference>
<dbReference type="InterPro" id="IPR036390">
    <property type="entry name" value="WH_DNA-bd_sf"/>
</dbReference>
<dbReference type="SMART" id="SM00487">
    <property type="entry name" value="DEXDc"/>
    <property type="match status" value="2"/>
</dbReference>
<dbReference type="PANTHER" id="PTHR47961">
    <property type="entry name" value="DNA POLYMERASE THETA, PUTATIVE (AFU_ORTHOLOGUE AFUA_1G05260)-RELATED"/>
    <property type="match status" value="1"/>
</dbReference>
<dbReference type="GO" id="GO:0005524">
    <property type="term" value="F:ATP binding"/>
    <property type="evidence" value="ECO:0007669"/>
    <property type="project" value="UniProtKB-KW"/>
</dbReference>
<dbReference type="FunFam" id="3.40.50.300:FF:000368">
    <property type="entry name" value="U5 small nuclear ribonucleoprotein 200 kDa helicase"/>
    <property type="match status" value="1"/>
</dbReference>
<dbReference type="InterPro" id="IPR036388">
    <property type="entry name" value="WH-like_DNA-bd_sf"/>
</dbReference>
<dbReference type="Gene3D" id="1.10.10.10">
    <property type="entry name" value="Winged helix-like DNA-binding domain superfamily/Winged helix DNA-binding domain"/>
    <property type="match status" value="2"/>
</dbReference>
<dbReference type="InterPro" id="IPR001650">
    <property type="entry name" value="Helicase_C-like"/>
</dbReference>
<feature type="domain" description="Helicase ATP-binding" evidence="17">
    <location>
        <begin position="975"/>
        <end position="1147"/>
    </location>
</feature>
<evidence type="ECO:0000256" key="13">
    <source>
        <dbReference type="ARBA" id="ARBA00048988"/>
    </source>
</evidence>
<comment type="catalytic activity">
    <reaction evidence="13">
        <text>ATP + H2O = ADP + phosphate + H(+)</text>
        <dbReference type="Rhea" id="RHEA:13065"/>
        <dbReference type="ChEBI" id="CHEBI:15377"/>
        <dbReference type="ChEBI" id="CHEBI:15378"/>
        <dbReference type="ChEBI" id="CHEBI:30616"/>
        <dbReference type="ChEBI" id="CHEBI:43474"/>
        <dbReference type="ChEBI" id="CHEBI:456216"/>
        <dbReference type="EC" id="5.6.2.4"/>
    </reaction>
</comment>
<dbReference type="FunFam" id="1.10.10.10:FF:000012">
    <property type="entry name" value="U5 small nuclear ribonucleoprotein helicase"/>
    <property type="match status" value="1"/>
</dbReference>
<comment type="catalytic activity">
    <reaction evidence="11">
        <text>Couples ATP hydrolysis with the unwinding of duplex DNA by translocating in the 3'-5' direction.</text>
        <dbReference type="EC" id="5.6.2.4"/>
    </reaction>
</comment>
<dbReference type="PROSITE" id="PS51192">
    <property type="entry name" value="HELICASE_ATP_BIND_1"/>
    <property type="match status" value="2"/>
</dbReference>
<dbReference type="GO" id="GO:0007399">
    <property type="term" value="P:nervous system development"/>
    <property type="evidence" value="ECO:0007669"/>
    <property type="project" value="UniProtKB-ARBA"/>
</dbReference>
<dbReference type="EC" id="5.6.2.4" evidence="12"/>
<reference evidence="19" key="1">
    <citation type="submission" date="2021-04" db="EMBL/GenBank/DDBJ databases">
        <authorList>
            <consortium name="Wellcome Sanger Institute Data Sharing"/>
        </authorList>
    </citation>
    <scope>NUCLEOTIDE SEQUENCE [LARGE SCALE GENOMIC DNA]</scope>
</reference>
<dbReference type="PANTHER" id="PTHR47961:SF4">
    <property type="entry name" value="ACTIVATING SIGNAL COINTEGRATOR 1 COMPLEX SUBUNIT 3"/>
    <property type="match status" value="1"/>
</dbReference>
<dbReference type="CDD" id="cd18795">
    <property type="entry name" value="SF2_C_Ski2"/>
    <property type="match status" value="2"/>
</dbReference>
<keyword evidence="9" id="KW-0539">Nucleus</keyword>
<reference evidence="19" key="3">
    <citation type="submission" date="2025-09" db="UniProtKB">
        <authorList>
            <consortium name="Ensembl"/>
        </authorList>
    </citation>
    <scope>IDENTIFICATION</scope>
</reference>
<keyword evidence="6" id="KW-0378">Hydrolase</keyword>
<organism evidence="19 20">
    <name type="scientific">Echeneis naucrates</name>
    <name type="common">Live sharksucker</name>
    <dbReference type="NCBI Taxonomy" id="173247"/>
    <lineage>
        <taxon>Eukaryota</taxon>
        <taxon>Metazoa</taxon>
        <taxon>Chordata</taxon>
        <taxon>Craniata</taxon>
        <taxon>Vertebrata</taxon>
        <taxon>Euteleostomi</taxon>
        <taxon>Actinopterygii</taxon>
        <taxon>Neopterygii</taxon>
        <taxon>Teleostei</taxon>
        <taxon>Neoteleostei</taxon>
        <taxon>Acanthomorphata</taxon>
        <taxon>Carangaria</taxon>
        <taxon>Carangiformes</taxon>
        <taxon>Echeneidae</taxon>
        <taxon>Echeneis</taxon>
    </lineage>
</organism>
<dbReference type="GO" id="GO:0032991">
    <property type="term" value="C:protein-containing complex"/>
    <property type="evidence" value="ECO:0007669"/>
    <property type="project" value="UniProtKB-ARBA"/>
</dbReference>
<proteinExistence type="inferred from homology"/>
<sequence>MTVKKKDLHPRDIDAFWLQRQLSRFYDDAIVSQKKADEVLEILKVCLLFSPVWRRHLGFFVSAELPSFSVLPQTASDDRECENQLVLLLGFNTFDFIKILRQHRRMSKFSVAPRQLLDLDDLAFTQGSHFMANKRCQLPDGSFRKQRKGYEEVHVPALKPKPFADDEVLVAIEKLPKYAQAGFEGFKTLNRIQSKLFKTTMETDENLLVCAPTGAGKTNVALMAMLREIGKHINLDGTINVDDFKIIYIAPMRSLVQEMVGSFSKRLASYGITVSELTGDHQLCKEEINATQIIVCTPEKWDIITRKGGERTYTQLVRLIIIDEIHLLHDDRGPVLESLVARTIRNVELTQEDVRLLGLSATLPNYEDVATCLRVDPAKGLFYFDNSFRPVPLEQTYVGITEKKAIKRFQIMNEIVYEKIMEHAGKNQVNLHSNFHIQNLELKDLLPYGFAIHHAGMTRVDRTLVEDLFADKHIQVLVSTATLAWGVNLPAHTVIIKGTQVYSPEKGRWTELGALDILQMLGRAGRPQYDTKGEGILITSHGELQYYLSLLNQQLPIESQMVGKLPDMLNAEIVLGNVQNVKDAVNWLGYTYLYVRMLRNPTLYGVSHDDRSSDPLLERRRMDLVHTAANVLDKNSLIKYDKRSGSFQVTDLGRIASHFYITHDSIQTYNQLLKPTLSEIELFRVFSLSSEFRNITVREINVLLQAYISQLKLEGFALMADMVYVTQSAGRLMRAIFEIVLNRGWAQLTDKTMNLCKMIDKRMWQSMSPLRQFKKLPEEVIKKIEKKNFPFERLYDLNHNEIGEMPKMGKTIHKYVHQFPKLDLAVHLQPITRSTLKVELTITPDFQWDDKIHGSSEAFWILVEDVDSEVILHHEYFLLKAKYAQDEHLVTFFVPVFEPLPPQYFIRVVSDRWLSCETQLPVSFRHLILPEKYPPPTELLDLQPLPVTALRNSAFEALYQNKFPFFNPIQTQVFNAVYNSDDNVFVGAPTGSGKTICAEFAILRMLLHNAEGRCVYITPMEALVFVDWHQKFQDILNKKVVLLTGETSTDLKLLGKGDIIVSTPDKWDILSRRWKQRKNVQNVSLFIVDEAHLIGGENGPVLEVICSRMRYISSQIERPIRIVALSSSLSNAKDVAHWLGCSTTATFNFHPNVRPVPLELHIQGFNVSHTQTRLLSMAKPVYHAIMKHSPSKPAVVFVPSRRQTRLTAIDILTFCAADVVPQRFVIAEKQMCSSAVNATTFSNLWTLANGVGYLHEGLSATERKIVEQLFNSGAVQVVVSSRSLCWGINISAHLVIVMDTQYYNGKIHAYVDYPIYDVLQMVGKANRPMLDDEGRCVIMCQGSKKDFFKKFLYEPLPVESHLDHCLHDHFNAEIVTKTVENKQDAVDYLTWTFLYRRMTQNPNYYNLQGMSHRHLSDHLSELVENTLHDLEQSKCISIEDEMDVAPLNLGMIAAYYYINYTTIGLLDTLQLSTKIRGLIEIISNAAEYKNIPIRHHEDALLRQLAQKVPHKLNNPKFNDPHVKTNLLLQAHLSRMHLCWCLQAIRLIQACVDVLSSNGWLSPALAAMELAQMVTQAMWSKDSYLKQLPFFTSEHIKRCTDKVCPFCSLVMSGSLQVKLDFVAPVMGIHNYTLYFMSDAYMGCDQEYKFSVDVKEADSDGDSDSD</sequence>
<protein>
    <recommendedName>
        <fullName evidence="3">Activating signal cointegrator 1 complex subunit 3</fullName>
        <ecNumber evidence="12">5.6.2.4</ecNumber>
    </recommendedName>
    <alternativeName>
        <fullName evidence="15">BRR2 homolog</fullName>
    </alternativeName>
    <alternativeName>
        <fullName evidence="10">U5 small nuclear ribonucleoprotein 200 kDa helicase</fullName>
    </alternativeName>
    <alternativeName>
        <fullName evidence="16">U5 snRNP-specific 200 kDa protein</fullName>
    </alternativeName>
</protein>
<keyword evidence="20" id="KW-1185">Reference proteome</keyword>
<dbReference type="InterPro" id="IPR050474">
    <property type="entry name" value="Hel308_SKI2-like"/>
</dbReference>
<keyword evidence="4" id="KW-0677">Repeat</keyword>
<dbReference type="SMART" id="SM00490">
    <property type="entry name" value="HELICc"/>
    <property type="match status" value="2"/>
</dbReference>
<dbReference type="Ensembl" id="ENSENLT00000030545.1">
    <property type="protein sequence ID" value="ENSENLP00000029670.1"/>
    <property type="gene ID" value="ENSENLG00000011245.1"/>
</dbReference>
<dbReference type="InterPro" id="IPR003593">
    <property type="entry name" value="AAA+_ATPase"/>
</dbReference>
<dbReference type="Pfam" id="PF00270">
    <property type="entry name" value="DEAD"/>
    <property type="match status" value="2"/>
</dbReference>
<evidence type="ECO:0000256" key="6">
    <source>
        <dbReference type="ARBA" id="ARBA00022801"/>
    </source>
</evidence>
<feature type="domain" description="Helicase C-terminal" evidence="18">
    <location>
        <begin position="1207"/>
        <end position="1387"/>
    </location>
</feature>
<dbReference type="Pfam" id="PF02889">
    <property type="entry name" value="Sec63"/>
    <property type="match status" value="3"/>
</dbReference>
<keyword evidence="8" id="KW-0067">ATP-binding</keyword>
<comment type="subunit">
    <text evidence="14">Component of a core complex containing at least PRPF8, SNRNP200, EFTUD2 and SNRNP40. Component of the U5 snRNP and U4/U6-U5 tri-snRNP complexes, building blocks of the spliceosome. Component of the U4/U6-U5 tri-snRNP complex composed of the U4, U6 and U5 snRNAs and at least PRPF3, PRPF4, PRPF6, PRPF8, PRPF31, SNRNP200, TXNL4A, SNRNP40, DDX23, CD2BP2, PPIH, SNU13, EFTUD2, SART1 and USP39. Component of precatalytic, catalytic and postcatalytic spliceosomal complexes. Component of the minor spliceosome, which splices U12-type introns. Interacts with C9orf78; the interaction is direct and mutually exclusive with its interaction with WBP4. Interacts with WBP4; the interaction is mutually exclusive with its interaction with C9orf78. Interacts with PRPF8. Interacts with TSSC4; the interaction is direct, excludes recruitment of C9ORF78 and WBP4 to SNRNP200 and negatively regulates its RNA helicase activity.</text>
</comment>
<evidence type="ECO:0000256" key="15">
    <source>
        <dbReference type="ARBA" id="ARBA00075915"/>
    </source>
</evidence>
<dbReference type="InterPro" id="IPR057842">
    <property type="entry name" value="WH_MER3"/>
</dbReference>
<dbReference type="SMART" id="SM00973">
    <property type="entry name" value="Sec63"/>
    <property type="match status" value="2"/>
</dbReference>
<dbReference type="Proteomes" id="UP000472264">
    <property type="component" value="Chromosome 9"/>
</dbReference>
<evidence type="ECO:0000256" key="5">
    <source>
        <dbReference type="ARBA" id="ARBA00022741"/>
    </source>
</evidence>
<feature type="domain" description="Helicase C-terminal" evidence="18">
    <location>
        <begin position="392"/>
        <end position="589"/>
    </location>
</feature>
<evidence type="ECO:0000256" key="1">
    <source>
        <dbReference type="ARBA" id="ARBA00004123"/>
    </source>
</evidence>
<feature type="domain" description="Helicase ATP-binding" evidence="17">
    <location>
        <begin position="198"/>
        <end position="381"/>
    </location>
</feature>
<dbReference type="FunFam" id="3.40.50.300:FF:003287">
    <property type="entry name" value="U5 small nuclear ribonucleoprotein 200 kDa helicase"/>
    <property type="match status" value="1"/>
</dbReference>
<gene>
    <name evidence="19" type="primary">snrnp200</name>
</gene>
<dbReference type="Gene3D" id="1.10.3380.10">
    <property type="entry name" value="Sec63 N-terminal domain-like domain"/>
    <property type="match status" value="3"/>
</dbReference>
<evidence type="ECO:0000256" key="14">
    <source>
        <dbReference type="ARBA" id="ARBA00064629"/>
    </source>
</evidence>
<dbReference type="GO" id="GO:0016787">
    <property type="term" value="F:hydrolase activity"/>
    <property type="evidence" value="ECO:0007669"/>
    <property type="project" value="UniProtKB-KW"/>
</dbReference>
<dbReference type="Gene3D" id="1.10.150.20">
    <property type="entry name" value="5' to 3' exonuclease, C-terminal subdomain"/>
    <property type="match status" value="1"/>
</dbReference>
<dbReference type="InterPro" id="IPR004179">
    <property type="entry name" value="Sec63-dom"/>
</dbReference>
<dbReference type="FunFam" id="1.10.10.10:FF:000024">
    <property type="entry name" value="U5 small nuclear ribonucleoprotein helicase"/>
    <property type="match status" value="1"/>
</dbReference>
<dbReference type="Pfam" id="PF18149">
    <property type="entry name" value="Helicase_PWI"/>
    <property type="match status" value="2"/>
</dbReference>
<evidence type="ECO:0000259" key="18">
    <source>
        <dbReference type="PROSITE" id="PS51194"/>
    </source>
</evidence>
<evidence type="ECO:0000256" key="16">
    <source>
        <dbReference type="ARBA" id="ARBA00077567"/>
    </source>
</evidence>
<evidence type="ECO:0000256" key="3">
    <source>
        <dbReference type="ARBA" id="ARBA00014590"/>
    </source>
</evidence>
<keyword evidence="7" id="KW-0347">Helicase</keyword>
<comment type="similarity">
    <text evidence="2">Belongs to the helicase family. SKI2 subfamily.</text>
</comment>
<accession>A0A665VD98</accession>
<evidence type="ECO:0000256" key="11">
    <source>
        <dbReference type="ARBA" id="ARBA00034617"/>
    </source>
</evidence>
<dbReference type="Gene3D" id="2.60.40.150">
    <property type="entry name" value="C2 domain"/>
    <property type="match status" value="2"/>
</dbReference>
<evidence type="ECO:0000256" key="4">
    <source>
        <dbReference type="ARBA" id="ARBA00022737"/>
    </source>
</evidence>
<evidence type="ECO:0000313" key="19">
    <source>
        <dbReference type="Ensembl" id="ENSENLP00000029670.1"/>
    </source>
</evidence>
<reference evidence="19" key="2">
    <citation type="submission" date="2025-08" db="UniProtKB">
        <authorList>
            <consortium name="Ensembl"/>
        </authorList>
    </citation>
    <scope>IDENTIFICATION</scope>
</reference>
<dbReference type="InterPro" id="IPR035892">
    <property type="entry name" value="C2_domain_sf"/>
</dbReference>